<evidence type="ECO:0000259" key="2">
    <source>
        <dbReference type="Pfam" id="PF19493"/>
    </source>
</evidence>
<feature type="region of interest" description="Disordered" evidence="1">
    <location>
        <begin position="110"/>
        <end position="135"/>
    </location>
</feature>
<evidence type="ECO:0000313" key="4">
    <source>
        <dbReference type="Proteomes" id="UP001500655"/>
    </source>
</evidence>
<protein>
    <recommendedName>
        <fullName evidence="2">Trypsin-co-occurring domain-containing protein</fullName>
    </recommendedName>
</protein>
<comment type="caution">
    <text evidence="3">The sequence shown here is derived from an EMBL/GenBank/DDBJ whole genome shotgun (WGS) entry which is preliminary data.</text>
</comment>
<evidence type="ECO:0000313" key="3">
    <source>
        <dbReference type="EMBL" id="GAA1740864.1"/>
    </source>
</evidence>
<feature type="compositionally biased region" description="Basic and acidic residues" evidence="1">
    <location>
        <begin position="125"/>
        <end position="135"/>
    </location>
</feature>
<evidence type="ECO:0000256" key="1">
    <source>
        <dbReference type="SAM" id="MobiDB-lite"/>
    </source>
</evidence>
<dbReference type="Pfam" id="PF19493">
    <property type="entry name" value="Trypco1"/>
    <property type="match status" value="1"/>
</dbReference>
<reference evidence="3 4" key="1">
    <citation type="journal article" date="2019" name="Int. J. Syst. Evol. Microbiol.">
        <title>The Global Catalogue of Microorganisms (GCM) 10K type strain sequencing project: providing services to taxonomists for standard genome sequencing and annotation.</title>
        <authorList>
            <consortium name="The Broad Institute Genomics Platform"/>
            <consortium name="The Broad Institute Genome Sequencing Center for Infectious Disease"/>
            <person name="Wu L."/>
            <person name="Ma J."/>
        </authorList>
    </citation>
    <scope>NUCLEOTIDE SEQUENCE [LARGE SCALE GENOMIC DNA]</scope>
    <source>
        <strain evidence="3 4">JCM 13249</strain>
    </source>
</reference>
<dbReference type="InterPro" id="IPR045794">
    <property type="entry name" value="Trypco1"/>
</dbReference>
<dbReference type="EMBL" id="BAAALS010000003">
    <property type="protein sequence ID" value="GAA1740864.1"/>
    <property type="molecule type" value="Genomic_DNA"/>
</dbReference>
<proteinExistence type="predicted"/>
<organism evidence="3 4">
    <name type="scientific">Luedemannella helvata</name>
    <dbReference type="NCBI Taxonomy" id="349315"/>
    <lineage>
        <taxon>Bacteria</taxon>
        <taxon>Bacillati</taxon>
        <taxon>Actinomycetota</taxon>
        <taxon>Actinomycetes</taxon>
        <taxon>Micromonosporales</taxon>
        <taxon>Micromonosporaceae</taxon>
        <taxon>Luedemannella</taxon>
    </lineage>
</organism>
<dbReference type="NCBIfam" id="NF041216">
    <property type="entry name" value="CU044_2847_fam"/>
    <property type="match status" value="1"/>
</dbReference>
<accession>A0ABN2JW10</accession>
<dbReference type="Proteomes" id="UP001500655">
    <property type="component" value="Unassembled WGS sequence"/>
</dbReference>
<name>A0ABN2JW10_9ACTN</name>
<feature type="domain" description="Trypsin-co-occurring" evidence="2">
    <location>
        <begin position="11"/>
        <end position="106"/>
    </location>
</feature>
<keyword evidence="4" id="KW-1185">Reference proteome</keyword>
<sequence length="135" mass="14282">MGGQVITVRMDDIDVLVEVGTTRVVGTQQTSVGERMQQNVVDSFERAQDTIVAVSTKVAATVRRLVAAGARPDRVEVEFGLKFTAKGDVIVASGSGEVALKVMVGYDPDRAAATTAPGQPDEDQNQVHDEAGRTP</sequence>
<gene>
    <name evidence="3" type="ORF">GCM10009681_09560</name>
</gene>